<evidence type="ECO:0000256" key="5">
    <source>
        <dbReference type="ARBA" id="ARBA00022692"/>
    </source>
</evidence>
<dbReference type="Proteomes" id="UP000008227">
    <property type="component" value="Chromosome 13"/>
</dbReference>
<evidence type="ECO:0000313" key="12">
    <source>
        <dbReference type="Ensembl" id="ENSSSCP00000073946.1"/>
    </source>
</evidence>
<evidence type="ECO:0000256" key="10">
    <source>
        <dbReference type="ARBA" id="ARBA00023224"/>
    </source>
</evidence>
<keyword evidence="6 11" id="KW-1133">Transmembrane helix</keyword>
<evidence type="ECO:0000256" key="6">
    <source>
        <dbReference type="ARBA" id="ARBA00022989"/>
    </source>
</evidence>
<feature type="transmembrane region" description="Helical" evidence="11">
    <location>
        <begin position="171"/>
        <end position="200"/>
    </location>
</feature>
<comment type="caution">
    <text evidence="11">Lacks conserved residue(s) required for the propagation of feature annotation.</text>
</comment>
<feature type="transmembrane region" description="Helical" evidence="11">
    <location>
        <begin position="51"/>
        <end position="73"/>
    </location>
</feature>
<dbReference type="GO" id="GO:0019236">
    <property type="term" value="P:response to pheromone"/>
    <property type="evidence" value="ECO:0007669"/>
    <property type="project" value="UniProtKB-KW"/>
</dbReference>
<reference evidence="12" key="2">
    <citation type="journal article" date="2020" name="Gigascience">
        <title>An improved pig reference genome sequence to enable pig genetics and genomics research.</title>
        <authorList>
            <person name="Warr A."/>
            <person name="Affara N."/>
            <person name="Aken B."/>
            <person name="Beiki H."/>
            <person name="Bickhart D.M."/>
            <person name="Billis K."/>
            <person name="Chow W."/>
            <person name="Eory L."/>
            <person name="Finlayson H.A."/>
            <person name="Flicek P."/>
            <person name="Giron C.G."/>
            <person name="Griffin D.K."/>
            <person name="Hall R."/>
            <person name="Hannum G."/>
            <person name="Hourlier T."/>
            <person name="Howe K."/>
            <person name="Hume D.A."/>
            <person name="Izuogu O."/>
            <person name="Kim K."/>
            <person name="Koren S."/>
            <person name="Liu H."/>
            <person name="Manchanda N."/>
            <person name="Martin F.J."/>
            <person name="Nonneman D.J."/>
            <person name="O'Connor R.E."/>
            <person name="Phillippy A.M."/>
            <person name="Rohrer G.A."/>
            <person name="Rosen B.D."/>
            <person name="Rund L.A."/>
            <person name="Sargent C.A."/>
            <person name="Schook L.B."/>
            <person name="Schroeder S.G."/>
            <person name="Schwartz A.S."/>
            <person name="Skinner B.M."/>
            <person name="Talbot R."/>
            <person name="Tseng E."/>
            <person name="Tuggle C.K."/>
            <person name="Watson M."/>
            <person name="Smith T.P.L."/>
            <person name="Archibald A.L."/>
        </authorList>
    </citation>
    <scope>NUCLEOTIDE SEQUENCE [LARGE SCALE GENOMIC DNA]</scope>
    <source>
        <strain evidence="12">Duroc</strain>
    </source>
</reference>
<organism evidence="12 13">
    <name type="scientific">Sus scrofa</name>
    <name type="common">Pig</name>
    <dbReference type="NCBI Taxonomy" id="9823"/>
    <lineage>
        <taxon>Eukaryota</taxon>
        <taxon>Metazoa</taxon>
        <taxon>Chordata</taxon>
        <taxon>Craniata</taxon>
        <taxon>Vertebrata</taxon>
        <taxon>Euteleostomi</taxon>
        <taxon>Mammalia</taxon>
        <taxon>Eutheria</taxon>
        <taxon>Laurasiatheria</taxon>
        <taxon>Artiodactyla</taxon>
        <taxon>Suina</taxon>
        <taxon>Suidae</taxon>
        <taxon>Sus</taxon>
    </lineage>
</organism>
<name>A0A5G2RA86_PIG</name>
<feature type="transmembrane region" description="Helical" evidence="11">
    <location>
        <begin position="121"/>
        <end position="144"/>
    </location>
</feature>
<reference evidence="13" key="1">
    <citation type="submission" date="2009-11" db="EMBL/GenBank/DDBJ databases">
        <authorList>
            <consortium name="Porcine genome sequencing project"/>
        </authorList>
    </citation>
    <scope>NUCLEOTIDE SEQUENCE [LARGE SCALE GENOMIC DNA]</scope>
    <source>
        <strain evidence="13">Duroc</strain>
    </source>
</reference>
<accession>A0A5G2RA86</accession>
<dbReference type="AlphaFoldDB" id="A0A5G2RA86"/>
<evidence type="ECO:0000313" key="13">
    <source>
        <dbReference type="Proteomes" id="UP000008227"/>
    </source>
</evidence>
<proteinExistence type="inferred from homology"/>
<dbReference type="GO" id="GO:0016503">
    <property type="term" value="F:pheromone receptor activity"/>
    <property type="evidence" value="ECO:0007669"/>
    <property type="project" value="InterPro"/>
</dbReference>
<keyword evidence="13" id="KW-1185">Reference proteome</keyword>
<evidence type="ECO:0000256" key="9">
    <source>
        <dbReference type="ARBA" id="ARBA00023170"/>
    </source>
</evidence>
<comment type="subcellular location">
    <subcellularLocation>
        <location evidence="1 11">Cell membrane</location>
        <topology evidence="1 11">Multi-pass membrane protein</topology>
    </subcellularLocation>
</comment>
<evidence type="ECO:0000256" key="1">
    <source>
        <dbReference type="ARBA" id="ARBA00004651"/>
    </source>
</evidence>
<reference evidence="12" key="4">
    <citation type="submission" date="2025-09" db="UniProtKB">
        <authorList>
            <consortium name="Ensembl"/>
        </authorList>
    </citation>
    <scope>IDENTIFICATION</scope>
</reference>
<keyword evidence="8 11" id="KW-0472">Membrane</keyword>
<dbReference type="GeneTree" id="ENSGT01030000234553"/>
<dbReference type="Ensembl" id="ENSSSCT00000090980.1">
    <property type="protein sequence ID" value="ENSSSCP00000073946.1"/>
    <property type="gene ID" value="ENSSSCG00000048835.1"/>
</dbReference>
<dbReference type="PRINTS" id="PR01534">
    <property type="entry name" value="VOMERONASL1R"/>
</dbReference>
<keyword evidence="4 11" id="KW-0589">Pheromone response</keyword>
<evidence type="ECO:0000256" key="2">
    <source>
        <dbReference type="ARBA" id="ARBA00010663"/>
    </source>
</evidence>
<evidence type="ECO:0000256" key="7">
    <source>
        <dbReference type="ARBA" id="ARBA00023040"/>
    </source>
</evidence>
<sequence>VNENNKLSRFIDIRNAFFSEVGTGVSANTMLLFHILTFLLEHRLKPMDLAIGHLALFHLFMLLTVAFMASDIFGSQKTWDDIKCKLVLYLYRLMRVTQAITLSPRNSCLAKFKHESSHHNLYYILFLWVSNMATSSNFLVSIIATPNVTVTHLLFVTKSFSLYPMIYFLRYLYFALVTFQDVSMLVLMALSSGYMVILLYRHQKQTWHLHSTKLSLKASPEKKGHPDHSVAHEMLWNNNPVHLCVHMLVRNGYASISPLVLIIPILAHQVKDSIHVCKDVDSIPGLAQ</sequence>
<dbReference type="GO" id="GO:0005550">
    <property type="term" value="F:pheromone binding"/>
    <property type="evidence" value="ECO:0000318"/>
    <property type="project" value="GO_Central"/>
</dbReference>
<reference evidence="12" key="3">
    <citation type="submission" date="2025-08" db="UniProtKB">
        <authorList>
            <consortium name="Ensembl"/>
        </authorList>
    </citation>
    <scope>IDENTIFICATION</scope>
</reference>
<dbReference type="Pfam" id="PF03402">
    <property type="entry name" value="V1R"/>
    <property type="match status" value="1"/>
</dbReference>
<dbReference type="InParanoid" id="A0A5G2RA86"/>
<dbReference type="InterPro" id="IPR004072">
    <property type="entry name" value="Vmron_rcpt_1"/>
</dbReference>
<keyword evidence="7 11" id="KW-0297">G-protein coupled receptor</keyword>
<dbReference type="SUPFAM" id="SSF81321">
    <property type="entry name" value="Family A G protein-coupled receptor-like"/>
    <property type="match status" value="1"/>
</dbReference>
<dbReference type="PANTHER" id="PTHR24062">
    <property type="entry name" value="VOMERONASAL TYPE-1 RECEPTOR"/>
    <property type="match status" value="1"/>
</dbReference>
<keyword evidence="5 11" id="KW-0812">Transmembrane</keyword>
<evidence type="ECO:0000256" key="11">
    <source>
        <dbReference type="RuleBase" id="RU364061"/>
    </source>
</evidence>
<keyword evidence="3 11" id="KW-1003">Cell membrane</keyword>
<feature type="transmembrane region" description="Helical" evidence="11">
    <location>
        <begin position="21"/>
        <end position="39"/>
    </location>
</feature>
<evidence type="ECO:0000256" key="4">
    <source>
        <dbReference type="ARBA" id="ARBA00022507"/>
    </source>
</evidence>
<dbReference type="GO" id="GO:0005886">
    <property type="term" value="C:plasma membrane"/>
    <property type="evidence" value="ECO:0000318"/>
    <property type="project" value="GO_Central"/>
</dbReference>
<keyword evidence="10 11" id="KW-0807">Transducer</keyword>
<protein>
    <recommendedName>
        <fullName evidence="11">Vomeronasal type-1 receptor</fullName>
    </recommendedName>
</protein>
<comment type="similarity">
    <text evidence="2 11">Belongs to the G-protein coupled receptor 1 family.</text>
</comment>
<keyword evidence="9 11" id="KW-0675">Receptor</keyword>
<evidence type="ECO:0000256" key="8">
    <source>
        <dbReference type="ARBA" id="ARBA00023136"/>
    </source>
</evidence>
<evidence type="ECO:0000256" key="3">
    <source>
        <dbReference type="ARBA" id="ARBA00022475"/>
    </source>
</evidence>